<proteinExistence type="predicted"/>
<feature type="compositionally biased region" description="Basic residues" evidence="1">
    <location>
        <begin position="334"/>
        <end position="360"/>
    </location>
</feature>
<feature type="compositionally biased region" description="Low complexity" evidence="1">
    <location>
        <begin position="58"/>
        <end position="67"/>
    </location>
</feature>
<protein>
    <submittedName>
        <fullName evidence="2">Uncharacterized protein</fullName>
    </submittedName>
</protein>
<feature type="compositionally biased region" description="Polar residues" evidence="1">
    <location>
        <begin position="591"/>
        <end position="600"/>
    </location>
</feature>
<feature type="compositionally biased region" description="Basic and acidic residues" evidence="1">
    <location>
        <begin position="233"/>
        <end position="255"/>
    </location>
</feature>
<sequence length="632" mass="68590">MSAAPGRHNRGVTVHPEDGMSFRSGLPSSTPTTVTVVRMDTKSSSCSSSGVPEQCAIPSSSTQSQSPSLFPEARLSIEQERIVLQRLVQMKLWGPNFAPLQLAVQDLQQREGGAQKEAGEDRAREAFVSRLANARASRIRERESSSQSAAGVMNQFGGGDQPEGVEGGDGSLGGVLTGQGTRISASYYKTYRKFSDAADAARIAKARSQASSSYCFGPSPRDASNPFTGRRRGNNDTEKDREGLGLDRRSPESPVRRHSTAPLSPTTPRQTSRNSLFSSRRNVSSPSRMGRERGSRSPRNPLAVHDGNEKHPRISNSVPEETEVAMPSPLPSPRQRRKKNAGQNRRRPPGPAKSPRKHRSDRYASKETEQTEATPSPPVRITEEPPPSPSPPTEGGQTTRARGAKAEDGRSLDDSLVLSHRERENQQPPSSPPYFSGERRYSSSVPSGRSRTALGASREESVANSESVCRRKEEDFPDVCKVQLTDSHGTQKTILCRDVDSVPAQIREGSQITSSFSPANQAGVVQKHGGERERERGKREDPKKNESAAVAPPSLQGSRSPLEPPSSCGSTGVREVPAETLRRALHRAPSESGSSPTSVLEQRQTEFLYTKAVCFGWVRCANGHEYELSPSG</sequence>
<dbReference type="EMBL" id="CDMZ01000246">
    <property type="protein sequence ID" value="CUC09130.1"/>
    <property type="molecule type" value="Genomic_DNA"/>
</dbReference>
<evidence type="ECO:0000313" key="2">
    <source>
        <dbReference type="EMBL" id="CUC09130.1"/>
    </source>
</evidence>
<feature type="compositionally biased region" description="Basic and acidic residues" evidence="1">
    <location>
        <begin position="528"/>
        <end position="546"/>
    </location>
</feature>
<feature type="compositionally biased region" description="Basic and acidic residues" evidence="1">
    <location>
        <begin position="404"/>
        <end position="425"/>
    </location>
</feature>
<gene>
    <name evidence="2" type="ORF">Cvel_16081.t2.CR1</name>
</gene>
<feature type="region of interest" description="Disordered" evidence="1">
    <location>
        <begin position="138"/>
        <end position="173"/>
    </location>
</feature>
<feature type="region of interest" description="Disordered" evidence="1">
    <location>
        <begin position="209"/>
        <end position="600"/>
    </location>
</feature>
<feature type="compositionally biased region" description="Polar residues" evidence="1">
    <location>
        <begin position="508"/>
        <end position="520"/>
    </location>
</feature>
<feature type="compositionally biased region" description="Polar residues" evidence="1">
    <location>
        <begin position="261"/>
        <end position="287"/>
    </location>
</feature>
<feature type="compositionally biased region" description="Polar residues" evidence="1">
    <location>
        <begin position="484"/>
        <end position="493"/>
    </location>
</feature>
<evidence type="ECO:0000256" key="1">
    <source>
        <dbReference type="SAM" id="MobiDB-lite"/>
    </source>
</evidence>
<dbReference type="AlphaFoldDB" id="A0A0K6S6K4"/>
<feature type="region of interest" description="Disordered" evidence="1">
    <location>
        <begin position="1"/>
        <end position="67"/>
    </location>
</feature>
<feature type="compositionally biased region" description="Gly residues" evidence="1">
    <location>
        <begin position="156"/>
        <end position="173"/>
    </location>
</feature>
<accession>A0A0K6S6K4</accession>
<reference evidence="2" key="1">
    <citation type="submission" date="2014-11" db="EMBL/GenBank/DDBJ databases">
        <title>Molecular phylogeny of cliff fern family Woodsiaceae with morphological implications.</title>
        <authorList>
            <person name="Shao Y.-Z."/>
            <person name="Wei R."/>
            <person name="Zhang X.-C."/>
        </authorList>
    </citation>
    <scope>NUCLEOTIDE SEQUENCE</scope>
</reference>
<feature type="compositionally biased region" description="Polar residues" evidence="1">
    <location>
        <begin position="42"/>
        <end position="51"/>
    </location>
</feature>
<dbReference type="VEuPathDB" id="CryptoDB:Cvel_16081"/>
<feature type="compositionally biased region" description="Low complexity" evidence="1">
    <location>
        <begin position="27"/>
        <end position="37"/>
    </location>
</feature>
<organism evidence="2">
    <name type="scientific">Chromera velia CCMP2878</name>
    <dbReference type="NCBI Taxonomy" id="1169474"/>
    <lineage>
        <taxon>Eukaryota</taxon>
        <taxon>Sar</taxon>
        <taxon>Alveolata</taxon>
        <taxon>Colpodellida</taxon>
        <taxon>Chromeraceae</taxon>
        <taxon>Chromera</taxon>
    </lineage>
</organism>
<name>A0A0K6S6K4_9ALVE</name>